<dbReference type="AlphaFoldDB" id="A0A0R2MQ01"/>
<dbReference type="EMBL" id="JQCL01000019">
    <property type="protein sequence ID" value="KRO14235.1"/>
    <property type="molecule type" value="Genomic_DNA"/>
</dbReference>
<proteinExistence type="predicted"/>
<dbReference type="STRING" id="942150.IV64_GL001719"/>
<dbReference type="OrthoDB" id="85826at2"/>
<evidence type="ECO:0000313" key="4">
    <source>
        <dbReference type="EMBL" id="KRO14235.1"/>
    </source>
</evidence>
<protein>
    <submittedName>
        <fullName evidence="4">Phage phi-C31 gp36 major capsid family protein</fullName>
    </submittedName>
</protein>
<name>A0A0R2MQ01_9LACO</name>
<dbReference type="NCBIfam" id="TIGR01554">
    <property type="entry name" value="major_cap_HK97"/>
    <property type="match status" value="1"/>
</dbReference>
<dbReference type="InterPro" id="IPR054612">
    <property type="entry name" value="Phage_capsid-like_C"/>
</dbReference>
<dbReference type="Proteomes" id="UP000051783">
    <property type="component" value="Unassembled WGS sequence"/>
</dbReference>
<feature type="domain" description="Phage capsid-like C-terminal" evidence="3">
    <location>
        <begin position="130"/>
        <end position="369"/>
    </location>
</feature>
<gene>
    <name evidence="4" type="ORF">IV64_GL001719</name>
</gene>
<accession>A0A0R2MQ01</accession>
<evidence type="ECO:0000256" key="1">
    <source>
        <dbReference type="ARBA" id="ARBA00004328"/>
    </source>
</evidence>
<dbReference type="InterPro" id="IPR024455">
    <property type="entry name" value="Phage_capsid"/>
</dbReference>
<keyword evidence="5" id="KW-1185">Reference proteome</keyword>
<comment type="caution">
    <text evidence="4">The sequence shown here is derived from an EMBL/GenBank/DDBJ whole genome shotgun (WGS) entry which is preliminary data.</text>
</comment>
<sequence length="394" mass="43226">MKPNELQVLFNKVSAHCADLNAQLNVKLADDHSTPEDYQKIKDELTAEKVRRDTIDKQLQSLSEATGNDNDNQKNSGNGMQLGSNSKDSQLNTQKQELLDYMKRKPAKNQVSSTEMSPVVPETIIYNPSSEVNSVVDLANLLTKTPVTTKKGTYPVKKRADDYLPSQDELKANNELAAPNFDDVDWSVETHRGALTISQEAIDDAEPSVLDIVGQDISEKAVNTHNHVIAPILKQFTAKSVTLDTSHSVDDVKHILNVDLDPAYVPVIIASQSFYNSLDTLKDKNGQYIFHQDITTPSKGTLLGVPVYRVGDKLFGDSGDKNAFIGDINRAVFFADRKEVNLSWEYDQVYGQYLAAVLRFGVSVADSNAGFFVSVTDGTSTGATTSTTTDASTK</sequence>
<evidence type="ECO:0000259" key="3">
    <source>
        <dbReference type="Pfam" id="PF05065"/>
    </source>
</evidence>
<dbReference type="SUPFAM" id="SSF56563">
    <property type="entry name" value="Major capsid protein gp5"/>
    <property type="match status" value="1"/>
</dbReference>
<feature type="region of interest" description="Disordered" evidence="2">
    <location>
        <begin position="62"/>
        <end position="92"/>
    </location>
</feature>
<dbReference type="RefSeq" id="WP_057705553.1">
    <property type="nucleotide sequence ID" value="NZ_JQCL01000019.1"/>
</dbReference>
<evidence type="ECO:0000313" key="5">
    <source>
        <dbReference type="Proteomes" id="UP000051783"/>
    </source>
</evidence>
<dbReference type="Pfam" id="PF05065">
    <property type="entry name" value="Phage_capsid"/>
    <property type="match status" value="1"/>
</dbReference>
<dbReference type="PATRIC" id="fig|942150.3.peg.1784"/>
<evidence type="ECO:0000256" key="2">
    <source>
        <dbReference type="SAM" id="MobiDB-lite"/>
    </source>
</evidence>
<comment type="subcellular location">
    <subcellularLocation>
        <location evidence="1">Virion</location>
    </subcellularLocation>
</comment>
<reference evidence="4 5" key="1">
    <citation type="journal article" date="2015" name="Genome Announc.">
        <title>Expanding the biotechnology potential of lactobacilli through comparative genomics of 213 strains and associated genera.</title>
        <authorList>
            <person name="Sun Z."/>
            <person name="Harris H.M."/>
            <person name="McCann A."/>
            <person name="Guo C."/>
            <person name="Argimon S."/>
            <person name="Zhang W."/>
            <person name="Yang X."/>
            <person name="Jeffery I.B."/>
            <person name="Cooney J.C."/>
            <person name="Kagawa T.F."/>
            <person name="Liu W."/>
            <person name="Song Y."/>
            <person name="Salvetti E."/>
            <person name="Wrobel A."/>
            <person name="Rasinkangas P."/>
            <person name="Parkhill J."/>
            <person name="Rea M.C."/>
            <person name="O'Sullivan O."/>
            <person name="Ritari J."/>
            <person name="Douillard F.P."/>
            <person name="Paul Ross R."/>
            <person name="Yang R."/>
            <person name="Briner A.E."/>
            <person name="Felis G.E."/>
            <person name="de Vos W.M."/>
            <person name="Barrangou R."/>
            <person name="Klaenhammer T.R."/>
            <person name="Caufield P.W."/>
            <person name="Cui Y."/>
            <person name="Zhang H."/>
            <person name="O'Toole P.W."/>
        </authorList>
    </citation>
    <scope>NUCLEOTIDE SEQUENCE [LARGE SCALE GENOMIC DNA]</scope>
    <source>
        <strain evidence="4 5">LMG 26013</strain>
    </source>
</reference>
<organism evidence="4 5">
    <name type="scientific">Lactiplantibacillus xiangfangensis</name>
    <dbReference type="NCBI Taxonomy" id="942150"/>
    <lineage>
        <taxon>Bacteria</taxon>
        <taxon>Bacillati</taxon>
        <taxon>Bacillota</taxon>
        <taxon>Bacilli</taxon>
        <taxon>Lactobacillales</taxon>
        <taxon>Lactobacillaceae</taxon>
        <taxon>Lactiplantibacillus</taxon>
    </lineage>
</organism>